<dbReference type="CDD" id="cd07725">
    <property type="entry name" value="TTHA1429-like_MBL-fold"/>
    <property type="match status" value="1"/>
</dbReference>
<accession>A0A258HDZ1</accession>
<dbReference type="Pfam" id="PF00753">
    <property type="entry name" value="Lactamase_B"/>
    <property type="match status" value="1"/>
</dbReference>
<evidence type="ECO:0000313" key="3">
    <source>
        <dbReference type="Proteomes" id="UP000216147"/>
    </source>
</evidence>
<dbReference type="AlphaFoldDB" id="A0A258HDZ1"/>
<dbReference type="Gene3D" id="1.10.10.10">
    <property type="entry name" value="Winged helix-like DNA-binding domain superfamily/Winged helix DNA-binding domain"/>
    <property type="match status" value="1"/>
</dbReference>
<feature type="domain" description="Metallo-beta-lactamase" evidence="1">
    <location>
        <begin position="65"/>
        <end position="281"/>
    </location>
</feature>
<dbReference type="InterPro" id="IPR036388">
    <property type="entry name" value="WH-like_DNA-bd_sf"/>
</dbReference>
<dbReference type="InterPro" id="IPR036866">
    <property type="entry name" value="RibonucZ/Hydroxyglut_hydro"/>
</dbReference>
<sequence>MVGALRLETDLADGVITSEGEAETGGDGLRGLTYPLGPPPAPGEAIQAAPGVLWLRLPLPMQLNHINVYAIEDGDGWAVVDTGIRTPDSIAGWEAALTGPLAGKPITRVICTHMHPDHIGLAGWLCERFDAPLLMTQLEYVTGRMLSAETGTAPEAGAIFWRAGGWSEPQIERYRQSYGMFAKGMTAMPAGYQRIREGQVLSIGGEDWTIVIGNGHSPEHACLWRKSDDIFISGDQILPRISSNISVWPTEPLSDPLDDWMTSLDRLGDLLPADLLVLPGHGEPFTGVLPRIEALKRGHAVALKRLERTLREPKRAVDVFASLFARPVGDGILGMATGEAIAHLNYLAGQGRARRERDADGVDWWSLTATKDPA</sequence>
<comment type="caution">
    <text evidence="2">The sequence shown here is derived from an EMBL/GenBank/DDBJ whole genome shotgun (WGS) entry which is preliminary data.</text>
</comment>
<evidence type="ECO:0000259" key="1">
    <source>
        <dbReference type="SMART" id="SM00849"/>
    </source>
</evidence>
<dbReference type="PANTHER" id="PTHR23131:SF4">
    <property type="entry name" value="METALLO-BETA-LACTAMASE SUPERFAMILY POTEIN"/>
    <property type="match status" value="1"/>
</dbReference>
<keyword evidence="2" id="KW-0378">Hydrolase</keyword>
<dbReference type="Pfam" id="PF21221">
    <property type="entry name" value="B_lactamase-like_C"/>
    <property type="match status" value="1"/>
</dbReference>
<dbReference type="EMBL" id="NCEQ01000018">
    <property type="protein sequence ID" value="OYX54959.1"/>
    <property type="molecule type" value="Genomic_DNA"/>
</dbReference>
<dbReference type="SMART" id="SM00849">
    <property type="entry name" value="Lactamase_B"/>
    <property type="match status" value="1"/>
</dbReference>
<organism evidence="2 3">
    <name type="scientific">Brevundimonas subvibrioides</name>
    <dbReference type="NCBI Taxonomy" id="74313"/>
    <lineage>
        <taxon>Bacteria</taxon>
        <taxon>Pseudomonadati</taxon>
        <taxon>Pseudomonadota</taxon>
        <taxon>Alphaproteobacteria</taxon>
        <taxon>Caulobacterales</taxon>
        <taxon>Caulobacteraceae</taxon>
        <taxon>Brevundimonas</taxon>
    </lineage>
</organism>
<dbReference type="InterPro" id="IPR050662">
    <property type="entry name" value="Sec-metab_biosynth-thioest"/>
</dbReference>
<dbReference type="SUPFAM" id="SSF56281">
    <property type="entry name" value="Metallo-hydrolase/oxidoreductase"/>
    <property type="match status" value="1"/>
</dbReference>
<name>A0A258HDZ1_9CAUL</name>
<gene>
    <name evidence="2" type="ORF">B7Y86_15060</name>
</gene>
<dbReference type="GO" id="GO:0016787">
    <property type="term" value="F:hydrolase activity"/>
    <property type="evidence" value="ECO:0007669"/>
    <property type="project" value="UniProtKB-KW"/>
</dbReference>
<dbReference type="Proteomes" id="UP000216147">
    <property type="component" value="Unassembled WGS sequence"/>
</dbReference>
<dbReference type="Gene3D" id="3.60.15.10">
    <property type="entry name" value="Ribonuclease Z/Hydroxyacylglutathione hydrolase-like"/>
    <property type="match status" value="1"/>
</dbReference>
<evidence type="ECO:0000313" key="2">
    <source>
        <dbReference type="EMBL" id="OYX54959.1"/>
    </source>
</evidence>
<dbReference type="PANTHER" id="PTHR23131">
    <property type="entry name" value="ENDORIBONUCLEASE LACTB2"/>
    <property type="match status" value="1"/>
</dbReference>
<dbReference type="InterPro" id="IPR048933">
    <property type="entry name" value="B_lactamase-like_C"/>
</dbReference>
<proteinExistence type="predicted"/>
<dbReference type="InterPro" id="IPR001279">
    <property type="entry name" value="Metallo-B-lactamas"/>
</dbReference>
<protein>
    <submittedName>
        <fullName evidence="2">MBL fold metallo-hydrolase</fullName>
    </submittedName>
</protein>
<reference evidence="2 3" key="1">
    <citation type="submission" date="2017-03" db="EMBL/GenBank/DDBJ databases">
        <title>Lifting the veil on microbial sulfur biogeochemistry in mining wastewaters.</title>
        <authorList>
            <person name="Kantor R.S."/>
            <person name="Colenbrander Nelson T."/>
            <person name="Marshall S."/>
            <person name="Bennett D."/>
            <person name="Apte S."/>
            <person name="Camacho D."/>
            <person name="Thomas B.C."/>
            <person name="Warren L.A."/>
            <person name="Banfield J.F."/>
        </authorList>
    </citation>
    <scope>NUCLEOTIDE SEQUENCE [LARGE SCALE GENOMIC DNA]</scope>
    <source>
        <strain evidence="2">32-68-21</strain>
    </source>
</reference>